<dbReference type="Pfam" id="PF23622">
    <property type="entry name" value="LRR_At1g61320_AtMIF1"/>
    <property type="match status" value="1"/>
</dbReference>
<dbReference type="InterPro" id="IPR001810">
    <property type="entry name" value="F-box_dom"/>
</dbReference>
<dbReference type="PANTHER" id="PTHR34145">
    <property type="entry name" value="OS02G0105600 PROTEIN"/>
    <property type="match status" value="1"/>
</dbReference>
<dbReference type="SUPFAM" id="SSF52058">
    <property type="entry name" value="L domain-like"/>
    <property type="match status" value="1"/>
</dbReference>
<dbReference type="Proteomes" id="UP001054889">
    <property type="component" value="Unassembled WGS sequence"/>
</dbReference>
<evidence type="ECO:0000313" key="5">
    <source>
        <dbReference type="Proteomes" id="UP001054889"/>
    </source>
</evidence>
<organism evidence="4 5">
    <name type="scientific">Eleusine coracana subsp. coracana</name>
    <dbReference type="NCBI Taxonomy" id="191504"/>
    <lineage>
        <taxon>Eukaryota</taxon>
        <taxon>Viridiplantae</taxon>
        <taxon>Streptophyta</taxon>
        <taxon>Embryophyta</taxon>
        <taxon>Tracheophyta</taxon>
        <taxon>Spermatophyta</taxon>
        <taxon>Magnoliopsida</taxon>
        <taxon>Liliopsida</taxon>
        <taxon>Poales</taxon>
        <taxon>Poaceae</taxon>
        <taxon>PACMAD clade</taxon>
        <taxon>Chloridoideae</taxon>
        <taxon>Cynodonteae</taxon>
        <taxon>Eleusininae</taxon>
        <taxon>Eleusine</taxon>
    </lineage>
</organism>
<name>A0AAV5BMC5_ELECO</name>
<evidence type="ECO:0000313" key="4">
    <source>
        <dbReference type="EMBL" id="GJM86607.1"/>
    </source>
</evidence>
<dbReference type="Pfam" id="PF00646">
    <property type="entry name" value="F-box"/>
    <property type="match status" value="1"/>
</dbReference>
<feature type="domain" description="F-box" evidence="2">
    <location>
        <begin position="57"/>
        <end position="90"/>
    </location>
</feature>
<evidence type="ECO:0000259" key="2">
    <source>
        <dbReference type="Pfam" id="PF00646"/>
    </source>
</evidence>
<comment type="caution">
    <text evidence="4">The sequence shown here is derived from an EMBL/GenBank/DDBJ whole genome shotgun (WGS) entry which is preliminary data.</text>
</comment>
<dbReference type="InterPro" id="IPR036047">
    <property type="entry name" value="F-box-like_dom_sf"/>
</dbReference>
<dbReference type="AlphaFoldDB" id="A0AAV5BMC5"/>
<dbReference type="InterPro" id="IPR032675">
    <property type="entry name" value="LRR_dom_sf"/>
</dbReference>
<dbReference type="PANTHER" id="PTHR34145:SF34">
    <property type="entry name" value="OS05G0571700 PROTEIN"/>
    <property type="match status" value="1"/>
</dbReference>
<evidence type="ECO:0000259" key="3">
    <source>
        <dbReference type="Pfam" id="PF23622"/>
    </source>
</evidence>
<keyword evidence="5" id="KW-1185">Reference proteome</keyword>
<proteinExistence type="predicted"/>
<feature type="compositionally biased region" description="Polar residues" evidence="1">
    <location>
        <begin position="8"/>
        <end position="28"/>
    </location>
</feature>
<protein>
    <recommendedName>
        <fullName evidence="6">F-box domain-containing protein</fullName>
    </recommendedName>
</protein>
<dbReference type="Gene3D" id="3.80.10.10">
    <property type="entry name" value="Ribonuclease Inhibitor"/>
    <property type="match status" value="1"/>
</dbReference>
<dbReference type="InterPro" id="IPR055357">
    <property type="entry name" value="LRR_At1g61320_AtMIF1"/>
</dbReference>
<gene>
    <name evidence="4" type="primary">ga02482</name>
    <name evidence="4" type="ORF">PR202_ga02482</name>
</gene>
<dbReference type="InterPro" id="IPR053772">
    <property type="entry name" value="At1g61320/At1g61330-like"/>
</dbReference>
<accession>A0AAV5BMC5</accession>
<dbReference type="EMBL" id="BQKI01000001">
    <property type="protein sequence ID" value="GJM86607.1"/>
    <property type="molecule type" value="Genomic_DNA"/>
</dbReference>
<reference evidence="4" key="2">
    <citation type="submission" date="2021-12" db="EMBL/GenBank/DDBJ databases">
        <title>Resequencing data analysis of finger millet.</title>
        <authorList>
            <person name="Hatakeyama M."/>
            <person name="Aluri S."/>
            <person name="Balachadran M.T."/>
            <person name="Sivarajan S.R."/>
            <person name="Poveda L."/>
            <person name="Shimizu-Inatsugi R."/>
            <person name="Schlapbach R."/>
            <person name="Sreeman S.M."/>
            <person name="Shimizu K.K."/>
        </authorList>
    </citation>
    <scope>NUCLEOTIDE SEQUENCE</scope>
</reference>
<dbReference type="SUPFAM" id="SSF81383">
    <property type="entry name" value="F-box domain"/>
    <property type="match status" value="1"/>
</dbReference>
<evidence type="ECO:0008006" key="6">
    <source>
        <dbReference type="Google" id="ProtNLM"/>
    </source>
</evidence>
<reference evidence="4" key="1">
    <citation type="journal article" date="2018" name="DNA Res.">
        <title>Multiple hybrid de novo genome assembly of finger millet, an orphan allotetraploid crop.</title>
        <authorList>
            <person name="Hatakeyama M."/>
            <person name="Aluri S."/>
            <person name="Balachadran M.T."/>
            <person name="Sivarajan S.R."/>
            <person name="Patrignani A."/>
            <person name="Gruter S."/>
            <person name="Poveda L."/>
            <person name="Shimizu-Inatsugi R."/>
            <person name="Baeten J."/>
            <person name="Francoijs K.J."/>
            <person name="Nataraja K.N."/>
            <person name="Reddy Y.A.N."/>
            <person name="Phadnis S."/>
            <person name="Ravikumar R.L."/>
            <person name="Schlapbach R."/>
            <person name="Sreeman S.M."/>
            <person name="Shimizu K.K."/>
        </authorList>
    </citation>
    <scope>NUCLEOTIDE SEQUENCE</scope>
</reference>
<feature type="domain" description="At1g61320/AtMIF1 LRR" evidence="3">
    <location>
        <begin position="126"/>
        <end position="462"/>
    </location>
</feature>
<sequence>MPMPIMNHSMSRQRQELHPQTQASNRSIAPQAERNISRGQQHENFLGHQIKICAGPSLPEEIWSHIHSLMPMQDAARVACVSKAFLHSWRCHPDLSFTEETLGLNKNACVTKDETAKIFTSRVDHILRKHSGIGIKTFKLNVASVYNLKGHCHLDRLDWWLQIAIKPGIEEISLSLSLANAKFNFPHSLLSDGIGDSLRSLHLTSCNFHPTVGLGCLRSLASLHLSMVCITEGELERLLTNSFALERLELKYCSEIICLKIPCLPRLSYLEVLICRRLQLIESKASNLSSFRFAGEPHVQFSLAETSRIKKLDWLCSGATFYACTELPISMPNLETLTIHSRTETVNTPMVSSKFLHLKLLNIALGGQTYDYFSLVSFFFVAPSLETFILNVQSIRMGGVSVFADPSNLRRMAEQRHDRLKRVDIINFSSIKSLVELTCYIVESATSLERLTLDTTHAQIPQEILKQQNVASLAIIQASDLRNTISNIHGSTDEDAYTIAEVDELRTQAINIIDFYCPLEYM</sequence>
<feature type="region of interest" description="Disordered" evidence="1">
    <location>
        <begin position="1"/>
        <end position="29"/>
    </location>
</feature>
<evidence type="ECO:0000256" key="1">
    <source>
        <dbReference type="SAM" id="MobiDB-lite"/>
    </source>
</evidence>